<reference evidence="7 8" key="1">
    <citation type="submission" date="2018-09" db="EMBL/GenBank/DDBJ databases">
        <title>Discovery and Ecogenomic Context for Candidatus Cryosericales, a Global Caldiserica Order Active in Thawing Permafrost.</title>
        <authorList>
            <person name="Martinez M.A."/>
            <person name="Woodcroft B.J."/>
            <person name="Ignacio Espinoza J.C."/>
            <person name="Zayed A."/>
            <person name="Singleton C.M."/>
            <person name="Boyd J."/>
            <person name="Li Y.-F."/>
            <person name="Purvine S."/>
            <person name="Maughan H."/>
            <person name="Hodgkins S.B."/>
            <person name="Anderson D."/>
            <person name="Sederholm M."/>
            <person name="Temperton B."/>
            <person name="Saleska S.R."/>
            <person name="Tyson G.W."/>
            <person name="Rich V.I."/>
        </authorList>
    </citation>
    <scope>NUCLEOTIDE SEQUENCE [LARGE SCALE GENOMIC DNA]</scope>
    <source>
        <strain evidence="7 8">SMC3</strain>
    </source>
</reference>
<protein>
    <recommendedName>
        <fullName evidence="6">Exonuclease domain-containing protein</fullName>
    </recommendedName>
</protein>
<feature type="domain" description="Exonuclease" evidence="6">
    <location>
        <begin position="11"/>
        <end position="175"/>
    </location>
</feature>
<proteinExistence type="predicted"/>
<dbReference type="InterPro" id="IPR013520">
    <property type="entry name" value="Ribonucl_H"/>
</dbReference>
<gene>
    <name evidence="7" type="ORF">SMC3_00200</name>
</gene>
<dbReference type="AlphaFoldDB" id="A0A398DMD5"/>
<keyword evidence="2" id="KW-0378">Hydrolase</keyword>
<dbReference type="GO" id="GO:0006260">
    <property type="term" value="P:DNA replication"/>
    <property type="evidence" value="ECO:0007669"/>
    <property type="project" value="InterPro"/>
</dbReference>
<sequence>MERNHLKNEQELVFFDLETTGLDQASDQIIEIGAVKVRGGKEVERFEQFCRLKEGARLPEFISALTGITPLDLEPAEPVNQVVDQFLQFAGGSPLLAHNSSFDEGFLRRALHGQLANPVFDTLELARIFFPDLQSHSLVALVDSLDIKKEEAHRALGDSLSLFRFYRKLKDKIAQSALPDAIVQRIQLLYPVVADLGLLDTGDTRATVQPSKMTGLEAVLTDLDLSRLPHLKALKPGVASDTASPEMALLTSGRDVLLQCEPQSLRARYLGDIQASARPGAVLLRAPAAIEPLLEDARPGDARPLWISQESPNNLVCLMLLDGATHSATMRREFGFELSALIVYEWETRSVFIPGMPLFLKKSRLVNHISAAHCQLESSCPFHDVCPVRESLARARVAHLHVTDLAEAPHVFHELGESTPVLVSSPETEKLMSDVLDVPEVQVTSIMLRIIAGVAGERDEVPGLAIVASLATRAGTLLEELYVHVTHQENAGVRGRIAIGETLWSASEFAALRSTADAMVEAFANAGETLPATMRMAYLTQCRDLASVLNNADNPAYAVWMERQGQEIMLASTRTVLASRIRACNAHVQFLLAGTSVCPAGDERFLPETFGLTGSEAPAVVVDREPDGPRIPTFVTLHLPKPNESGFEKNGARLIAETMRRFPGKAMVASNSLETLHRMQSFLAREPGLAEYSLLLPKNGHTRTQLLEQFTGQNKAILLIPFDYLSFGDIISAKFLFVTKLQFPNSFLPTVTRLKQALKEKRGDTFRQFDLPYALALLQYTLHQMDPHTLRSVFMLDNRSFSSAYADRIRTVLPTPSLFLPMENQESLLQHLDRWIRNQTL</sequence>
<dbReference type="PANTHER" id="PTHR30231:SF4">
    <property type="entry name" value="PROTEIN NEN2"/>
    <property type="match status" value="1"/>
</dbReference>
<comment type="caution">
    <text evidence="7">The sequence shown here is derived from an EMBL/GenBank/DDBJ whole genome shotgun (WGS) entry which is preliminary data.</text>
</comment>
<dbReference type="GO" id="GO:0003677">
    <property type="term" value="F:DNA binding"/>
    <property type="evidence" value="ECO:0007669"/>
    <property type="project" value="InterPro"/>
</dbReference>
<dbReference type="FunFam" id="3.30.420.10:FF:000045">
    <property type="entry name" value="3'-5' exonuclease DinG"/>
    <property type="match status" value="1"/>
</dbReference>
<dbReference type="SMART" id="SM00479">
    <property type="entry name" value="EXOIII"/>
    <property type="match status" value="1"/>
</dbReference>
<dbReference type="Pfam" id="PF00929">
    <property type="entry name" value="RNase_T"/>
    <property type="match status" value="1"/>
</dbReference>
<dbReference type="GO" id="GO:0003887">
    <property type="term" value="F:DNA-directed DNA polymerase activity"/>
    <property type="evidence" value="ECO:0007669"/>
    <property type="project" value="InterPro"/>
</dbReference>
<evidence type="ECO:0000256" key="2">
    <source>
        <dbReference type="ARBA" id="ARBA00022801"/>
    </source>
</evidence>
<name>A0A398DMD5_9BACT</name>
<comment type="function">
    <text evidence="4">DNA polymerase III is a complex, multichain enzyme responsible for most of the replicative synthesis in bacteria. The epsilon subunit contain the editing function and is a proofreading 3'-5' exonuclease.</text>
</comment>
<dbReference type="InterPro" id="IPR036397">
    <property type="entry name" value="RNaseH_sf"/>
</dbReference>
<dbReference type="SUPFAM" id="SSF53098">
    <property type="entry name" value="Ribonuclease H-like"/>
    <property type="match status" value="1"/>
</dbReference>
<dbReference type="PANTHER" id="PTHR30231">
    <property type="entry name" value="DNA POLYMERASE III SUBUNIT EPSILON"/>
    <property type="match status" value="1"/>
</dbReference>
<evidence type="ECO:0000313" key="7">
    <source>
        <dbReference type="EMBL" id="RIE15079.1"/>
    </source>
</evidence>
<keyword evidence="3" id="KW-0269">Exonuclease</keyword>
<accession>A0A398DMD5</accession>
<evidence type="ECO:0000256" key="1">
    <source>
        <dbReference type="ARBA" id="ARBA00022722"/>
    </source>
</evidence>
<comment type="subunit">
    <text evidence="5">DNA polymerase III contains a core (composed of alpha, epsilon and theta chains) that associates with a tau subunit. This core dimerizes to form the POLIII' complex. PolIII' associates with the gamma complex (composed of gamma, delta, delta', psi and chi chains) and with the beta chain to form the complete DNA polymerase III complex.</text>
</comment>
<dbReference type="CDD" id="cd06127">
    <property type="entry name" value="DEDDh"/>
    <property type="match status" value="1"/>
</dbReference>
<dbReference type="Gene3D" id="3.30.420.10">
    <property type="entry name" value="Ribonuclease H-like superfamily/Ribonuclease H"/>
    <property type="match status" value="1"/>
</dbReference>
<evidence type="ECO:0000313" key="8">
    <source>
        <dbReference type="Proteomes" id="UP000266042"/>
    </source>
</evidence>
<dbReference type="InterPro" id="IPR012337">
    <property type="entry name" value="RNaseH-like_sf"/>
</dbReference>
<keyword evidence="1" id="KW-0540">Nuclease</keyword>
<dbReference type="NCBIfam" id="TIGR00573">
    <property type="entry name" value="dnaq"/>
    <property type="match status" value="1"/>
</dbReference>
<evidence type="ECO:0000256" key="3">
    <source>
        <dbReference type="ARBA" id="ARBA00022839"/>
    </source>
</evidence>
<evidence type="ECO:0000256" key="5">
    <source>
        <dbReference type="ARBA" id="ARBA00026073"/>
    </source>
</evidence>
<organism evidence="7 8">
    <name type="scientific">Candidatus Cryosericum hinesii</name>
    <dbReference type="NCBI Taxonomy" id="2290915"/>
    <lineage>
        <taxon>Bacteria</taxon>
        <taxon>Pseudomonadati</taxon>
        <taxon>Caldisericota/Cryosericota group</taxon>
        <taxon>Candidatus Cryosericota</taxon>
        <taxon>Candidatus Cryosericia</taxon>
        <taxon>Candidatus Cryosericales</taxon>
        <taxon>Candidatus Cryosericaceae</taxon>
        <taxon>Candidatus Cryosericum</taxon>
    </lineage>
</organism>
<dbReference type="EMBL" id="QXIW01000002">
    <property type="protein sequence ID" value="RIE15079.1"/>
    <property type="molecule type" value="Genomic_DNA"/>
</dbReference>
<dbReference type="InterPro" id="IPR006054">
    <property type="entry name" value="DnaQ"/>
</dbReference>
<evidence type="ECO:0000259" key="6">
    <source>
        <dbReference type="SMART" id="SM00479"/>
    </source>
</evidence>
<dbReference type="Proteomes" id="UP000266042">
    <property type="component" value="Unassembled WGS sequence"/>
</dbReference>
<dbReference type="GO" id="GO:0008408">
    <property type="term" value="F:3'-5' exonuclease activity"/>
    <property type="evidence" value="ECO:0007669"/>
    <property type="project" value="TreeGrafter"/>
</dbReference>
<evidence type="ECO:0000256" key="4">
    <source>
        <dbReference type="ARBA" id="ARBA00025483"/>
    </source>
</evidence>